<gene>
    <name evidence="2" type="ORF">Tci_931741</name>
</gene>
<dbReference type="EMBL" id="BKCJ011869071">
    <property type="protein sequence ID" value="GFD59772.1"/>
    <property type="molecule type" value="Genomic_DNA"/>
</dbReference>
<feature type="compositionally biased region" description="Basic and acidic residues" evidence="1">
    <location>
        <begin position="61"/>
        <end position="71"/>
    </location>
</feature>
<organism evidence="2">
    <name type="scientific">Tanacetum cinerariifolium</name>
    <name type="common">Dalmatian daisy</name>
    <name type="synonym">Chrysanthemum cinerariifolium</name>
    <dbReference type="NCBI Taxonomy" id="118510"/>
    <lineage>
        <taxon>Eukaryota</taxon>
        <taxon>Viridiplantae</taxon>
        <taxon>Streptophyta</taxon>
        <taxon>Embryophyta</taxon>
        <taxon>Tracheophyta</taxon>
        <taxon>Spermatophyta</taxon>
        <taxon>Magnoliopsida</taxon>
        <taxon>eudicotyledons</taxon>
        <taxon>Gunneridae</taxon>
        <taxon>Pentapetalae</taxon>
        <taxon>asterids</taxon>
        <taxon>campanulids</taxon>
        <taxon>Asterales</taxon>
        <taxon>Asteraceae</taxon>
        <taxon>Asteroideae</taxon>
        <taxon>Anthemideae</taxon>
        <taxon>Anthemidinae</taxon>
        <taxon>Tanacetum</taxon>
    </lineage>
</organism>
<proteinExistence type="predicted"/>
<accession>A0A699XI99</accession>
<protein>
    <submittedName>
        <fullName evidence="2">Uncharacterized protein</fullName>
    </submittedName>
</protein>
<feature type="non-terminal residue" evidence="2">
    <location>
        <position position="82"/>
    </location>
</feature>
<comment type="caution">
    <text evidence="2">The sequence shown here is derived from an EMBL/GenBank/DDBJ whole genome shotgun (WGS) entry which is preliminary data.</text>
</comment>
<feature type="non-terminal residue" evidence="2">
    <location>
        <position position="1"/>
    </location>
</feature>
<reference evidence="2" key="1">
    <citation type="journal article" date="2019" name="Sci. Rep.">
        <title>Draft genome of Tanacetum cinerariifolium, the natural source of mosquito coil.</title>
        <authorList>
            <person name="Yamashiro T."/>
            <person name="Shiraishi A."/>
            <person name="Satake H."/>
            <person name="Nakayama K."/>
        </authorList>
    </citation>
    <scope>NUCLEOTIDE SEQUENCE</scope>
</reference>
<feature type="region of interest" description="Disordered" evidence="1">
    <location>
        <begin position="1"/>
        <end position="47"/>
    </location>
</feature>
<evidence type="ECO:0000313" key="2">
    <source>
        <dbReference type="EMBL" id="GFD59772.1"/>
    </source>
</evidence>
<name>A0A699XI99_TANCI</name>
<feature type="compositionally biased region" description="Gly residues" evidence="1">
    <location>
        <begin position="73"/>
        <end position="82"/>
    </location>
</feature>
<sequence>AAQAAVQARRGDVGRVRGHLPQRPQAAAQENEAEQGGEGEGQRHGQVDALAELAEHRQLLDHDVRGRELHRVPGGGGLHAGS</sequence>
<feature type="region of interest" description="Disordered" evidence="1">
    <location>
        <begin position="61"/>
        <end position="82"/>
    </location>
</feature>
<evidence type="ECO:0000256" key="1">
    <source>
        <dbReference type="SAM" id="MobiDB-lite"/>
    </source>
</evidence>
<dbReference type="AlphaFoldDB" id="A0A699XI99"/>